<dbReference type="EMBL" id="JARBDR010000246">
    <property type="protein sequence ID" value="KAJ8317292.1"/>
    <property type="molecule type" value="Genomic_DNA"/>
</dbReference>
<keyword evidence="3" id="KW-1185">Reference proteome</keyword>
<protein>
    <submittedName>
        <fullName evidence="2">Uncharacterized protein</fullName>
    </submittedName>
</protein>
<dbReference type="Proteomes" id="UP001217089">
    <property type="component" value="Unassembled WGS sequence"/>
</dbReference>
<gene>
    <name evidence="2" type="ORF">KUTeg_005196</name>
</gene>
<proteinExistence type="predicted"/>
<accession>A0ABQ9FMZ2</accession>
<sequence>MFTIVITPKRPPRPESTDQRRQSRPVSSTQFRLDSTLNNSNSSLLSNHSSGFLDNNSDSDIGEERAPPPLPEKPEKHHYADYSNLPDKETPPPTHTRLGHRKSKPVPPLPTENDTPEPSNPPPVPKKTHHSSSPFSKTNNHK</sequence>
<feature type="compositionally biased region" description="Basic and acidic residues" evidence="1">
    <location>
        <begin position="62"/>
        <end position="90"/>
    </location>
</feature>
<organism evidence="2 3">
    <name type="scientific">Tegillarca granosa</name>
    <name type="common">Malaysian cockle</name>
    <name type="synonym">Anadara granosa</name>
    <dbReference type="NCBI Taxonomy" id="220873"/>
    <lineage>
        <taxon>Eukaryota</taxon>
        <taxon>Metazoa</taxon>
        <taxon>Spiralia</taxon>
        <taxon>Lophotrochozoa</taxon>
        <taxon>Mollusca</taxon>
        <taxon>Bivalvia</taxon>
        <taxon>Autobranchia</taxon>
        <taxon>Pteriomorphia</taxon>
        <taxon>Arcoida</taxon>
        <taxon>Arcoidea</taxon>
        <taxon>Arcidae</taxon>
        <taxon>Tegillarca</taxon>
    </lineage>
</organism>
<feature type="compositionally biased region" description="Low complexity" evidence="1">
    <location>
        <begin position="33"/>
        <end position="50"/>
    </location>
</feature>
<feature type="region of interest" description="Disordered" evidence="1">
    <location>
        <begin position="1"/>
        <end position="142"/>
    </location>
</feature>
<feature type="compositionally biased region" description="Polar residues" evidence="1">
    <location>
        <begin position="131"/>
        <end position="142"/>
    </location>
</feature>
<evidence type="ECO:0000256" key="1">
    <source>
        <dbReference type="SAM" id="MobiDB-lite"/>
    </source>
</evidence>
<evidence type="ECO:0000313" key="3">
    <source>
        <dbReference type="Proteomes" id="UP001217089"/>
    </source>
</evidence>
<comment type="caution">
    <text evidence="2">The sequence shown here is derived from an EMBL/GenBank/DDBJ whole genome shotgun (WGS) entry which is preliminary data.</text>
</comment>
<evidence type="ECO:0000313" key="2">
    <source>
        <dbReference type="EMBL" id="KAJ8317292.1"/>
    </source>
</evidence>
<reference evidence="2 3" key="1">
    <citation type="submission" date="2022-12" db="EMBL/GenBank/DDBJ databases">
        <title>Chromosome-level genome of Tegillarca granosa.</title>
        <authorList>
            <person name="Kim J."/>
        </authorList>
    </citation>
    <scope>NUCLEOTIDE SEQUENCE [LARGE SCALE GENOMIC DNA]</scope>
    <source>
        <strain evidence="2">Teg-2019</strain>
        <tissue evidence="2">Adductor muscle</tissue>
    </source>
</reference>
<feature type="compositionally biased region" description="Basic and acidic residues" evidence="1">
    <location>
        <begin position="12"/>
        <end position="21"/>
    </location>
</feature>
<name>A0ABQ9FMZ2_TEGGR</name>